<sequence length="462" mass="53909">MHNLQRKVDVSIRSFYIFNSTYGLKEGHEKEKVLFYHPKDIELNTKISDIGLSQAFTTFTDTFTDEPGGCEVIHTEKTVQLLYQAEPKFWLVLVLNVPKEMLTKDGVDYAEYHPYELHDDIYRRVLIMAYERFRMQEGTFEMILEENPDNGREILVDKLEEFFDKYISSLKLPAEDIFEFMRSLQYLPLDKVLFLRVHNFMESLKSTYSTIKDSLFLYKNTVVTCGRFHSTQLYTLYRFVLEHLTTAASGEMTTRDAKHSVHKLYINTKDGIKPYRMVIYTSTNVNLCLFFEQQCNEITQQYLEDIGNVLSTQLYILSRDIEDYLSKQTNTTGKSTPASCGGDSDYGTKYLFINDQSLKMITNLGEDDTQRKTKLSQNILNVMADLFTISEGDNKESDMSIPSQEEIMVKSTDDFWVVKRHGNWRQRFVIVFSTKPTLLDMTKEAERIFTEHDIKDGVFSDK</sequence>
<dbReference type="EnsemblMetazoa" id="MDOA014790-RA">
    <property type="protein sequence ID" value="MDOA014790-PA"/>
    <property type="gene ID" value="MDOA014790"/>
</dbReference>
<name>A0A1I8NG57_MUSDO</name>
<dbReference type="GO" id="GO:0035658">
    <property type="term" value="C:Mon1-Ccz1 complex"/>
    <property type="evidence" value="ECO:0007669"/>
    <property type="project" value="InterPro"/>
</dbReference>
<organism evidence="4">
    <name type="scientific">Musca domestica</name>
    <name type="common">House fly</name>
    <dbReference type="NCBI Taxonomy" id="7370"/>
    <lineage>
        <taxon>Eukaryota</taxon>
        <taxon>Metazoa</taxon>
        <taxon>Ecdysozoa</taxon>
        <taxon>Arthropoda</taxon>
        <taxon>Hexapoda</taxon>
        <taxon>Insecta</taxon>
        <taxon>Pterygota</taxon>
        <taxon>Neoptera</taxon>
        <taxon>Endopterygota</taxon>
        <taxon>Diptera</taxon>
        <taxon>Brachycera</taxon>
        <taxon>Muscomorpha</taxon>
        <taxon>Muscoidea</taxon>
        <taxon>Muscidae</taxon>
        <taxon>Musca</taxon>
    </lineage>
</organism>
<dbReference type="AlphaFoldDB" id="A0A1I8NG57"/>
<accession>A0A1I8NG57</accession>
<dbReference type="InterPro" id="IPR043987">
    <property type="entry name" value="CCZ1/INTU/HSP4_longin_1"/>
</dbReference>
<proteinExistence type="inferred from homology"/>
<dbReference type="KEGG" id="mde:101901346"/>
<protein>
    <submittedName>
        <fullName evidence="6">Vacuolar fusion protein CCZ1 homolog</fullName>
    </submittedName>
</protein>
<dbReference type="eggNOG" id="KOG2622">
    <property type="taxonomic scope" value="Eukaryota"/>
</dbReference>
<dbReference type="GO" id="GO:0016192">
    <property type="term" value="P:vesicle-mediated transport"/>
    <property type="evidence" value="ECO:0007669"/>
    <property type="project" value="InterPro"/>
</dbReference>
<dbReference type="PANTHER" id="PTHR13056:SF0">
    <property type="entry name" value="VACUOLAR FUSION PROTEIN CCZ1 HOMOLOG-RELATED"/>
    <property type="match status" value="1"/>
</dbReference>
<feature type="domain" description="CCZ1/INTU/HPS4 third Longin" evidence="3">
    <location>
        <begin position="348"/>
        <end position="448"/>
    </location>
</feature>
<dbReference type="InterPro" id="IPR013176">
    <property type="entry name" value="Ccz1"/>
</dbReference>
<comment type="similarity">
    <text evidence="1">Belongs to the CCZ1 family.</text>
</comment>
<evidence type="ECO:0000313" key="5">
    <source>
        <dbReference type="Proteomes" id="UP001652621"/>
    </source>
</evidence>
<evidence type="ECO:0000256" key="1">
    <source>
        <dbReference type="ARBA" id="ARBA00005352"/>
    </source>
</evidence>
<dbReference type="InterPro" id="IPR043989">
    <property type="entry name" value="CCZ1/INTU/HSP4_longin_3"/>
</dbReference>
<dbReference type="Pfam" id="PF19033">
    <property type="entry name" value="Intu_longin_3"/>
    <property type="match status" value="1"/>
</dbReference>
<feature type="domain" description="CCZ1/INTU/HSP4 first Longin" evidence="2">
    <location>
        <begin position="14"/>
        <end position="137"/>
    </location>
</feature>
<keyword evidence="5" id="KW-1185">Reference proteome</keyword>
<dbReference type="OrthoDB" id="240546at2759"/>
<dbReference type="VEuPathDB" id="VectorBase:MDOA014790"/>
<reference evidence="6" key="2">
    <citation type="submission" date="2025-04" db="UniProtKB">
        <authorList>
            <consortium name="RefSeq"/>
        </authorList>
    </citation>
    <scope>IDENTIFICATION</scope>
    <source>
        <strain evidence="6">Aabys</strain>
    </source>
</reference>
<evidence type="ECO:0000313" key="6">
    <source>
        <dbReference type="RefSeq" id="XP_005177517.1"/>
    </source>
</evidence>
<reference evidence="4" key="1">
    <citation type="submission" date="2020-05" db="UniProtKB">
        <authorList>
            <consortium name="EnsemblMetazoa"/>
        </authorList>
    </citation>
    <scope>IDENTIFICATION</scope>
    <source>
        <strain evidence="4">Aabys</strain>
    </source>
</reference>
<gene>
    <name evidence="4" type="primary">101901346</name>
    <name evidence="6" type="synonym">LOC101901346</name>
</gene>
<dbReference type="PANTHER" id="PTHR13056">
    <property type="entry name" value="VACUOLAR FUSION PROTEIN CCZ1 HOMOLOG-RELATED"/>
    <property type="match status" value="1"/>
</dbReference>
<evidence type="ECO:0000259" key="2">
    <source>
        <dbReference type="Pfam" id="PF19031"/>
    </source>
</evidence>
<evidence type="ECO:0000259" key="3">
    <source>
        <dbReference type="Pfam" id="PF19033"/>
    </source>
</evidence>
<dbReference type="Pfam" id="PF19031">
    <property type="entry name" value="Intu_longin_1"/>
    <property type="match status" value="1"/>
</dbReference>
<dbReference type="Proteomes" id="UP001652621">
    <property type="component" value="Unplaced"/>
</dbReference>
<dbReference type="RefSeq" id="XP_005177517.1">
    <property type="nucleotide sequence ID" value="XM_005177460.3"/>
</dbReference>
<dbReference type="STRING" id="7370.A0A1I8NG57"/>
<evidence type="ECO:0000313" key="4">
    <source>
        <dbReference type="EnsemblMetazoa" id="MDOA014790-PA"/>
    </source>
</evidence>
<dbReference type="VEuPathDB" id="VectorBase:MDOMA2_007507"/>